<dbReference type="PANTHER" id="PTHR13468:SF1">
    <property type="entry name" value="PROTEIN DEK"/>
    <property type="match status" value="1"/>
</dbReference>
<sequence length="755" mass="83312">MSCFSTGLDTSSSPAAKERRRPSEPSMKSTVDAQSAGDAGTDVEETKGRDGVKLEKVTGEEEKMAMEIDAGSSEAEISKPAEGTSVGMDIDPKDEQKREEVGNNEEEQKAGVVVNPKKKGGRPSREKVEAEKADEHVETDSGPADEGKETKKRGRKKRAELPIIPLSERDRPARERKSIDRFVAASLDKEKKEVVIKQGKGTPLMDIPNVAYKLGKRGKGDELLGMLHSLLFNQRGKANAHKYNIYRFSGFVWGENEEKEKNRVKEKLEKYTKEGLGQLIDILDLHLPKTGKKEELVVKVLQFLESPHKTTEVSLGEKEQKLKEKKRKGRGPGRGKGSSTAGRKRRKVEDSTTPKRGRGRKTKEESESEGGPTTEASSGEEDLEVEEVEGARLTYKESEEDDDDDDDEDYQTKKKLQRKSSKSAKTEAKEVQGKASQDDESEQGLKKSTSDFSLAVKTPSPDTDRNASKPPEKVYTKRSRKKNKEKEKEALEKEKEKEKTKQDAPERKRRGKDKDKTKEKNSERTGRVRETTKKKFTGEIPSDEVLQNEIRNLLKDLNRADFSKVTFMDIVLQLQDKLNVDLSVEKAHVKLLIRQEVSRLAGEGTDEDAPSEADAPPEGEDEAHADETATAASERKSPNSAPDRNNIDANSHAAEGSRDVSGETAVKGEEGAAETCEAVEPTKDDQKEGQSRSSSAVAESPDDRPARTGAAETVENSEGIKTAQKDAEMDSRKSVSPPVVVKEERAGEEGGSTIG</sequence>
<keyword evidence="2" id="KW-0156">Chromatin regulator</keyword>
<dbReference type="InterPro" id="IPR014876">
    <property type="entry name" value="DEK_C"/>
</dbReference>
<dbReference type="SUPFAM" id="SSF109715">
    <property type="entry name" value="DEK C-terminal domain"/>
    <property type="match status" value="1"/>
</dbReference>
<proteinExistence type="predicted"/>
<keyword evidence="8" id="KW-1185">Reference proteome</keyword>
<evidence type="ECO:0000256" key="4">
    <source>
        <dbReference type="ARBA" id="ARBA00023242"/>
    </source>
</evidence>
<feature type="compositionally biased region" description="Basic and acidic residues" evidence="5">
    <location>
        <begin position="723"/>
        <end position="733"/>
    </location>
</feature>
<evidence type="ECO:0000313" key="8">
    <source>
        <dbReference type="Proteomes" id="UP001633002"/>
    </source>
</evidence>
<dbReference type="GO" id="GO:0005634">
    <property type="term" value="C:nucleus"/>
    <property type="evidence" value="ECO:0007669"/>
    <property type="project" value="UniProtKB-SubCell"/>
</dbReference>
<gene>
    <name evidence="7" type="ORF">R1sor_014949</name>
</gene>
<evidence type="ECO:0000256" key="2">
    <source>
        <dbReference type="ARBA" id="ARBA00022853"/>
    </source>
</evidence>
<dbReference type="Pfam" id="PF08766">
    <property type="entry name" value="DEK_C"/>
    <property type="match status" value="1"/>
</dbReference>
<feature type="compositionally biased region" description="Basic and acidic residues" evidence="5">
    <location>
        <begin position="44"/>
        <end position="66"/>
    </location>
</feature>
<organism evidence="7 8">
    <name type="scientific">Riccia sorocarpa</name>
    <dbReference type="NCBI Taxonomy" id="122646"/>
    <lineage>
        <taxon>Eukaryota</taxon>
        <taxon>Viridiplantae</taxon>
        <taxon>Streptophyta</taxon>
        <taxon>Embryophyta</taxon>
        <taxon>Marchantiophyta</taxon>
        <taxon>Marchantiopsida</taxon>
        <taxon>Marchantiidae</taxon>
        <taxon>Marchantiales</taxon>
        <taxon>Ricciaceae</taxon>
        <taxon>Riccia</taxon>
    </lineage>
</organism>
<dbReference type="PROSITE" id="PS51998">
    <property type="entry name" value="DEK_C"/>
    <property type="match status" value="1"/>
</dbReference>
<feature type="compositionally biased region" description="Polar residues" evidence="5">
    <location>
        <begin position="1"/>
        <end position="14"/>
    </location>
</feature>
<keyword evidence="4" id="KW-0539">Nucleus</keyword>
<feature type="compositionally biased region" description="Polar residues" evidence="5">
    <location>
        <begin position="638"/>
        <end position="649"/>
    </location>
</feature>
<dbReference type="Gene3D" id="1.10.10.60">
    <property type="entry name" value="Homeodomain-like"/>
    <property type="match status" value="1"/>
</dbReference>
<feature type="compositionally biased region" description="Basic and acidic residues" evidence="5">
    <location>
        <begin position="680"/>
        <end position="690"/>
    </location>
</feature>
<dbReference type="Proteomes" id="UP001633002">
    <property type="component" value="Unassembled WGS sequence"/>
</dbReference>
<feature type="compositionally biased region" description="Basic and acidic residues" evidence="5">
    <location>
        <begin position="655"/>
        <end position="670"/>
    </location>
</feature>
<feature type="compositionally biased region" description="Basic and acidic residues" evidence="5">
    <location>
        <begin position="484"/>
        <end position="537"/>
    </location>
</feature>
<feature type="compositionally biased region" description="Acidic residues" evidence="5">
    <location>
        <begin position="604"/>
        <end position="624"/>
    </location>
</feature>
<feature type="compositionally biased region" description="Basic and acidic residues" evidence="5">
    <location>
        <begin position="462"/>
        <end position="475"/>
    </location>
</feature>
<dbReference type="PANTHER" id="PTHR13468">
    <property type="entry name" value="DEK PROTEIN"/>
    <property type="match status" value="1"/>
</dbReference>
<evidence type="ECO:0000256" key="5">
    <source>
        <dbReference type="SAM" id="MobiDB-lite"/>
    </source>
</evidence>
<feature type="compositionally biased region" description="Basic residues" evidence="5">
    <location>
        <begin position="323"/>
        <end position="333"/>
    </location>
</feature>
<feature type="region of interest" description="Disordered" evidence="5">
    <location>
        <begin position="1"/>
        <end position="172"/>
    </location>
</feature>
<reference evidence="7 8" key="1">
    <citation type="submission" date="2024-09" db="EMBL/GenBank/DDBJ databases">
        <title>Chromosome-scale assembly of Riccia sorocarpa.</title>
        <authorList>
            <person name="Paukszto L."/>
        </authorList>
    </citation>
    <scope>NUCLEOTIDE SEQUENCE [LARGE SCALE GENOMIC DNA]</scope>
    <source>
        <strain evidence="7">LP-2024</strain>
        <tissue evidence="7">Aerial parts of the thallus</tissue>
    </source>
</reference>
<evidence type="ECO:0000313" key="7">
    <source>
        <dbReference type="EMBL" id="KAL3688640.1"/>
    </source>
</evidence>
<feature type="compositionally biased region" description="Basic and acidic residues" evidence="5">
    <location>
        <begin position="90"/>
        <end position="109"/>
    </location>
</feature>
<evidence type="ECO:0000259" key="6">
    <source>
        <dbReference type="PROSITE" id="PS51998"/>
    </source>
</evidence>
<feature type="compositionally biased region" description="Basic residues" evidence="5">
    <location>
        <begin position="413"/>
        <end position="422"/>
    </location>
</feature>
<accession>A0ABD3HEP1</accession>
<feature type="compositionally biased region" description="Basic and acidic residues" evidence="5">
    <location>
        <begin position="308"/>
        <end position="322"/>
    </location>
</feature>
<feature type="region of interest" description="Disordered" evidence="5">
    <location>
        <begin position="308"/>
        <end position="541"/>
    </location>
</feature>
<evidence type="ECO:0000256" key="3">
    <source>
        <dbReference type="ARBA" id="ARBA00023125"/>
    </source>
</evidence>
<comment type="subcellular location">
    <subcellularLocation>
        <location evidence="1">Nucleus</location>
    </subcellularLocation>
</comment>
<feature type="compositionally biased region" description="Basic and acidic residues" evidence="5">
    <location>
        <begin position="123"/>
        <end position="149"/>
    </location>
</feature>
<dbReference type="GO" id="GO:0003677">
    <property type="term" value="F:DNA binding"/>
    <property type="evidence" value="ECO:0007669"/>
    <property type="project" value="UniProtKB-KW"/>
</dbReference>
<dbReference type="AlphaFoldDB" id="A0ABD3HEP1"/>
<feature type="compositionally biased region" description="Acidic residues" evidence="5">
    <location>
        <begin position="378"/>
        <end position="388"/>
    </location>
</feature>
<evidence type="ECO:0000256" key="1">
    <source>
        <dbReference type="ARBA" id="ARBA00004123"/>
    </source>
</evidence>
<keyword evidence="3" id="KW-0238">DNA-binding</keyword>
<feature type="compositionally biased region" description="Acidic residues" evidence="5">
    <location>
        <begin position="398"/>
        <end position="409"/>
    </location>
</feature>
<comment type="caution">
    <text evidence="7">The sequence shown here is derived from an EMBL/GenBank/DDBJ whole genome shotgun (WGS) entry which is preliminary data.</text>
</comment>
<dbReference type="EMBL" id="JBJQOH010000004">
    <property type="protein sequence ID" value="KAL3688640.1"/>
    <property type="molecule type" value="Genomic_DNA"/>
</dbReference>
<protein>
    <recommendedName>
        <fullName evidence="6">DEK-C domain-containing protein</fullName>
    </recommendedName>
</protein>
<feature type="domain" description="DEK-C" evidence="6">
    <location>
        <begin position="540"/>
        <end position="598"/>
    </location>
</feature>
<dbReference type="GO" id="GO:0006325">
    <property type="term" value="P:chromatin organization"/>
    <property type="evidence" value="ECO:0007669"/>
    <property type="project" value="UniProtKB-KW"/>
</dbReference>
<feature type="region of interest" description="Disordered" evidence="5">
    <location>
        <begin position="601"/>
        <end position="755"/>
    </location>
</feature>
<dbReference type="InterPro" id="IPR044198">
    <property type="entry name" value="DEK"/>
</dbReference>
<name>A0ABD3HEP1_9MARC</name>